<proteinExistence type="predicted"/>
<evidence type="ECO:0000313" key="3">
    <source>
        <dbReference type="Proteomes" id="UP000761380"/>
    </source>
</evidence>
<gene>
    <name evidence="2" type="ORF">E7201_04970</name>
</gene>
<dbReference type="PROSITE" id="PS51257">
    <property type="entry name" value="PROKAR_LIPOPROTEIN"/>
    <property type="match status" value="1"/>
</dbReference>
<dbReference type="EMBL" id="SVBY01000026">
    <property type="protein sequence ID" value="MBE6092509.1"/>
    <property type="molecule type" value="Genomic_DNA"/>
</dbReference>
<evidence type="ECO:0000313" key="2">
    <source>
        <dbReference type="EMBL" id="MBE6092509.1"/>
    </source>
</evidence>
<accession>A0A927WS97</accession>
<protein>
    <submittedName>
        <fullName evidence="2">Uncharacterized protein</fullName>
    </submittedName>
</protein>
<evidence type="ECO:0000256" key="1">
    <source>
        <dbReference type="SAM" id="Coils"/>
    </source>
</evidence>
<keyword evidence="1" id="KW-0175">Coiled coil</keyword>
<feature type="coiled-coil region" evidence="1">
    <location>
        <begin position="552"/>
        <end position="586"/>
    </location>
</feature>
<dbReference type="Proteomes" id="UP000761380">
    <property type="component" value="Unassembled WGS sequence"/>
</dbReference>
<name>A0A927WS97_SELRU</name>
<comment type="caution">
    <text evidence="2">The sequence shown here is derived from an EMBL/GenBank/DDBJ whole genome shotgun (WGS) entry which is preliminary data.</text>
</comment>
<reference evidence="2" key="1">
    <citation type="submission" date="2019-04" db="EMBL/GenBank/DDBJ databases">
        <title>Evolution of Biomass-Degrading Anaerobic Consortia Revealed by Metagenomics.</title>
        <authorList>
            <person name="Peng X."/>
        </authorList>
    </citation>
    <scope>NUCLEOTIDE SEQUENCE</scope>
    <source>
        <strain evidence="2">SIG240</strain>
    </source>
</reference>
<sequence>MKKRWQSMKLEILGVSLFACMLAFLVSGCGTEEAKIPADEVLGHYFILDKSGVSKQERLAEEALGMAMEQYVLASVNLEQLSRVDSQTPPDEVIKLANDTVESWKYTLEMAKVIGRMADDLPDKAQGSEKKTALNTLAVPGFSTAFAAEDKATDERQKALKQKLDKQINLHEGNMEWSQKIIDAYDKCPRKDRLKEFAKAIKTDDMDEAYAKLLIANKNINHESLRDASTYDALYKGCAVTKVGCAAATIVLAGPAAIATAATMAEAGAGAGGFAILVGSTTANVIHQGTEVLQGTHELLTGDSHKGLENVQKYTRVVALVANGTSMVYGVAQGGIQSLKFWNPKNVEAYQNSMDSMGLSAGSLYFKGIDASVLQMVIDNGSMMRDSLKDWKEDKKGMTFEVNLHGDTPVIVPVAVEKTDPQSQTKKLEDATPEQLKETKAAVAVEDNGAARAAQIKLTEQRIKDAKDKINGIVNEGMDWVYKASNGMTREQFFDKLDKLEKKTDEAYEWYRDVPYDPEKPSDEYFAAKAALSKSLNDYYNHLTPNFEYIQSEEYEKEFERREQEVQKAEEEHQKAVKENVELSLEQGKSEQAKRIAESIANDNAGKNRVYPAASVARTYMGIGYISQPGETDESWQESATITVNGENSLTFTLHDYAHGQPDLVWTATYDPVSGSGYVEGYAFRFTEQGGTYTLHLNTTTTGDGFKTGLVFGE</sequence>
<dbReference type="AlphaFoldDB" id="A0A927WS97"/>
<organism evidence="2 3">
    <name type="scientific">Selenomonas ruminantium</name>
    <dbReference type="NCBI Taxonomy" id="971"/>
    <lineage>
        <taxon>Bacteria</taxon>
        <taxon>Bacillati</taxon>
        <taxon>Bacillota</taxon>
        <taxon>Negativicutes</taxon>
        <taxon>Selenomonadales</taxon>
        <taxon>Selenomonadaceae</taxon>
        <taxon>Selenomonas</taxon>
    </lineage>
</organism>